<dbReference type="Pfam" id="PF00535">
    <property type="entry name" value="Glycos_transf_2"/>
    <property type="match status" value="1"/>
</dbReference>
<dbReference type="PANTHER" id="PTHR48090:SF7">
    <property type="entry name" value="RFBJ PROTEIN"/>
    <property type="match status" value="1"/>
</dbReference>
<comment type="caution">
    <text evidence="2">The sequence shown here is derived from an EMBL/GenBank/DDBJ whole genome shotgun (WGS) entry which is preliminary data.</text>
</comment>
<evidence type="ECO:0000313" key="3">
    <source>
        <dbReference type="Proteomes" id="UP000229559"/>
    </source>
</evidence>
<sequence length="244" mass="28488">MKVNKRIALLIPAYNEEKYIRRVIKNCAIYSLKMIIVNDGSFDQTAMVVKNLKESKKYPLILLQHTRNRGKGAALDTGFKYAVKKGYQGVITLDADGQHDTKEIKKFLQMVDKEKPDLIIGSRFQNHQGMPFIRLATNYTTSWIISWLAGQKVEDVQSGFRYISNKVIKNIELKTKHFETEPELILKAAWLNYSIKNIPINTIYHQDFVSEVNKFTDTLKFFKLVFKSLVWRRSFLRQKISDFQ</sequence>
<protein>
    <recommendedName>
        <fullName evidence="1">Glycosyltransferase 2-like domain-containing protein</fullName>
    </recommendedName>
</protein>
<dbReference type="SUPFAM" id="SSF53448">
    <property type="entry name" value="Nucleotide-diphospho-sugar transferases"/>
    <property type="match status" value="1"/>
</dbReference>
<proteinExistence type="predicted"/>
<gene>
    <name evidence="2" type="ORF">COT04_02155</name>
</gene>
<dbReference type="PANTHER" id="PTHR48090">
    <property type="entry name" value="UNDECAPRENYL-PHOSPHATE 4-DEOXY-4-FORMAMIDO-L-ARABINOSE TRANSFERASE-RELATED"/>
    <property type="match status" value="1"/>
</dbReference>
<evidence type="ECO:0000313" key="2">
    <source>
        <dbReference type="EMBL" id="PIU33052.1"/>
    </source>
</evidence>
<dbReference type="Proteomes" id="UP000229559">
    <property type="component" value="Unassembled WGS sequence"/>
</dbReference>
<feature type="domain" description="Glycosyltransferase 2-like" evidence="1">
    <location>
        <begin position="10"/>
        <end position="167"/>
    </location>
</feature>
<evidence type="ECO:0000259" key="1">
    <source>
        <dbReference type="Pfam" id="PF00535"/>
    </source>
</evidence>
<name>A0A2M6YPK5_9BACT</name>
<dbReference type="EMBL" id="PEXA01000059">
    <property type="protein sequence ID" value="PIU33052.1"/>
    <property type="molecule type" value="Genomic_DNA"/>
</dbReference>
<reference evidence="3" key="1">
    <citation type="submission" date="2017-09" db="EMBL/GenBank/DDBJ databases">
        <title>Depth-based differentiation of microbial function through sediment-hosted aquifers and enrichment of novel symbionts in the deep terrestrial subsurface.</title>
        <authorList>
            <person name="Probst A.J."/>
            <person name="Ladd B."/>
            <person name="Jarett J.K."/>
            <person name="Geller-Mcgrath D.E."/>
            <person name="Sieber C.M.K."/>
            <person name="Emerson J.B."/>
            <person name="Anantharaman K."/>
            <person name="Thomas B.C."/>
            <person name="Malmstrom R."/>
            <person name="Stieglmeier M."/>
            <person name="Klingl A."/>
            <person name="Woyke T."/>
            <person name="Ryan C.M."/>
            <person name="Banfield J.F."/>
        </authorList>
    </citation>
    <scope>NUCLEOTIDE SEQUENCE [LARGE SCALE GENOMIC DNA]</scope>
</reference>
<accession>A0A2M6YPK5</accession>
<dbReference type="CDD" id="cd04179">
    <property type="entry name" value="DPM_DPG-synthase_like"/>
    <property type="match status" value="1"/>
</dbReference>
<organism evidence="2 3">
    <name type="scientific">Candidatus Shapirobacteria bacterium CG07_land_8_20_14_0_80_39_12</name>
    <dbReference type="NCBI Taxonomy" id="1974480"/>
    <lineage>
        <taxon>Bacteria</taxon>
        <taxon>Candidatus Shapironibacteriota</taxon>
    </lineage>
</organism>
<dbReference type="AlphaFoldDB" id="A0A2M6YPK5"/>
<dbReference type="Gene3D" id="3.90.550.10">
    <property type="entry name" value="Spore Coat Polysaccharide Biosynthesis Protein SpsA, Chain A"/>
    <property type="match status" value="1"/>
</dbReference>
<dbReference type="InterPro" id="IPR001173">
    <property type="entry name" value="Glyco_trans_2-like"/>
</dbReference>
<dbReference type="InterPro" id="IPR029044">
    <property type="entry name" value="Nucleotide-diphossugar_trans"/>
</dbReference>
<dbReference type="InterPro" id="IPR050256">
    <property type="entry name" value="Glycosyltransferase_2"/>
</dbReference>